<feature type="region of interest" description="Disordered" evidence="1">
    <location>
        <begin position="206"/>
        <end position="232"/>
    </location>
</feature>
<feature type="region of interest" description="Disordered" evidence="1">
    <location>
        <begin position="245"/>
        <end position="265"/>
    </location>
</feature>
<dbReference type="EMBL" id="JAODAN010000001">
    <property type="protein sequence ID" value="KAK1927802.1"/>
    <property type="molecule type" value="Genomic_DNA"/>
</dbReference>
<dbReference type="AlphaFoldDB" id="A0AAD9L9U0"/>
<name>A0AAD9L9U0_PAPLA</name>
<keyword evidence="3" id="KW-1185">Reference proteome</keyword>
<reference evidence="2" key="1">
    <citation type="submission" date="2023-02" db="EMBL/GenBank/DDBJ databases">
        <title>Identification and recombinant expression of a fungal hydrolase from Papiliotrema laurentii that hydrolyzes apple cutin and clears colloidal polyester polyurethane.</title>
        <authorList>
            <consortium name="DOE Joint Genome Institute"/>
            <person name="Roman V.A."/>
            <person name="Bojanowski C."/>
            <person name="Crable B.R."/>
            <person name="Wagner D.N."/>
            <person name="Hung C.S."/>
            <person name="Nadeau L.J."/>
            <person name="Schratz L."/>
            <person name="Haridas S."/>
            <person name="Pangilinan J."/>
            <person name="Lipzen A."/>
            <person name="Na H."/>
            <person name="Yan M."/>
            <person name="Ng V."/>
            <person name="Grigoriev I.V."/>
            <person name="Spatafora J.W."/>
            <person name="Barlow D."/>
            <person name="Biffinger J."/>
            <person name="Kelley-Loughnane N."/>
            <person name="Varaljay V.A."/>
            <person name="Crookes-Goodson W.J."/>
        </authorList>
    </citation>
    <scope>NUCLEOTIDE SEQUENCE</scope>
    <source>
        <strain evidence="2">5307AH</strain>
    </source>
</reference>
<comment type="caution">
    <text evidence="2">The sequence shown here is derived from an EMBL/GenBank/DDBJ whole genome shotgun (WGS) entry which is preliminary data.</text>
</comment>
<dbReference type="Proteomes" id="UP001182556">
    <property type="component" value="Unassembled WGS sequence"/>
</dbReference>
<proteinExistence type="predicted"/>
<gene>
    <name evidence="2" type="ORF">DB88DRAFT_470396</name>
</gene>
<accession>A0AAD9L9U0</accession>
<evidence type="ECO:0000313" key="2">
    <source>
        <dbReference type="EMBL" id="KAK1927802.1"/>
    </source>
</evidence>
<organism evidence="2 3">
    <name type="scientific">Papiliotrema laurentii</name>
    <name type="common">Cryptococcus laurentii</name>
    <dbReference type="NCBI Taxonomy" id="5418"/>
    <lineage>
        <taxon>Eukaryota</taxon>
        <taxon>Fungi</taxon>
        <taxon>Dikarya</taxon>
        <taxon>Basidiomycota</taxon>
        <taxon>Agaricomycotina</taxon>
        <taxon>Tremellomycetes</taxon>
        <taxon>Tremellales</taxon>
        <taxon>Rhynchogastremaceae</taxon>
        <taxon>Papiliotrema</taxon>
    </lineage>
</organism>
<evidence type="ECO:0000256" key="1">
    <source>
        <dbReference type="SAM" id="MobiDB-lite"/>
    </source>
</evidence>
<evidence type="ECO:0000313" key="3">
    <source>
        <dbReference type="Proteomes" id="UP001182556"/>
    </source>
</evidence>
<protein>
    <submittedName>
        <fullName evidence="2">Uncharacterized protein</fullName>
    </submittedName>
</protein>
<sequence>MPVGERNPASPIMIRTVHEIFSGTVKLIFGHRHVDKAQTLEIVRPAGSKYRSLRAVSLDEQYGLWHTCWIVGRHEGTQTENTRVVCYEDRVPLICLPNFIRGVVEQVQLVEVSLIRWMLTVPTLRAVDPRALARHPTLSTDRHWADRYSHPGELGYYHRGDSAGSSQNVHAGVWGATQRDKCTAAHARETALPAEHVEPGGAVKYLSGGAARSSPDVEYSDGPPGRGRRGMRGYSRLLRRMTELEPKGTSARVPSRDGPGRPVHRSVATIVAAAMDGARA</sequence>